<evidence type="ECO:0000313" key="2">
    <source>
        <dbReference type="Proteomes" id="UP000887540"/>
    </source>
</evidence>
<feature type="domain" description="GTF3C1 extended winged-helix" evidence="1">
    <location>
        <begin position="173"/>
        <end position="283"/>
    </location>
</feature>
<dbReference type="Pfam" id="PF24101">
    <property type="entry name" value="WHD_GTF3C1"/>
    <property type="match status" value="1"/>
</dbReference>
<proteinExistence type="predicted"/>
<protein>
    <submittedName>
        <fullName evidence="3">General transcription factor 3C polypeptide 1</fullName>
    </submittedName>
</protein>
<evidence type="ECO:0000313" key="3">
    <source>
        <dbReference type="WBParaSite" id="ACRNAN_scaffold456.g25280.t1"/>
    </source>
</evidence>
<accession>A0A914DWR0</accession>
<keyword evidence="2" id="KW-1185">Reference proteome</keyword>
<dbReference type="GO" id="GO:0006384">
    <property type="term" value="P:transcription initiation at RNA polymerase III promoter"/>
    <property type="evidence" value="ECO:0007669"/>
    <property type="project" value="InterPro"/>
</dbReference>
<name>A0A914DWR0_9BILA</name>
<sequence>MELNVHMGLMDTDNSIVVPGTSTLDESILSAKSEKSEKDANIYFNYDPNNFMPMFLYRTANDIVASAIIHSSSEGLGRYEIGRKLGINIRFKRGNRKVSNHITQVVKAFPDHIGTYQKMEGKYRMLKYFYKATEPGNMAELMDKFKEVSGVACPFKLDEAIKFPDTKLNTLRISDVTLKRFIYILEMVKDESVIITISKVVKHVQKKEADAGYNFEADKKSILKCLLALEKKKLCNVFQTDIQAEDLVQKNFEVITLPEITTVDSSVVREAINKAIANFHAENRIFPTGQPRAYSKHQTVEELKTEGFDTGNIDFNHMSIEERHKFMKLIVFSGTSERSFAETKIVNQGNLAAAEPEFLLMEPEQSATEEFIIIPEESEGFEFLVPPLNFSNEPGPSTLEQTLQISQPSYVYDPSVNYGYQSGKMVRCAIMHEFAWHFVYYKPKPRSSGLEMPTYFDRFPPGVKLPAEGMPLEILESNNPEKRLVYDEEPDSPFRYVPPLPSYRDVQPGWFMVRDLVGAMPLSIFVLLNKKLTNFPELDEYLSDNILRHTLISDLPEKLRNALITKKTYMSILHLCIILCGCGLMRAGKSFDGNRSTIGSTAFFFVGKSTFLYDTSSSQRGYAKVTPPIEQYDRYEYSFETNEDIHAYWNHLKAIAQATPLTSKSEKTEIEEKELLSSKKYGYGTADRDPHEVPYDVEIRTIAPTPPNDGCAGMDPALFVHLKRHWDADQNKYSEWFLHRARKYADFVRPLIEDRVANSQKIWSSISSYMSSDGQFYKKKEAEPILSSQALRTLKLGVLKRKSAPDPEKLAKRRALPMKKTVPEEPLFEFLEPTMLMQNPGPSTSSNTEVIQTLADALAQLGEEGEILHSPIVVKKEFEVKNEPLMKKRKRPYDEIDILSQRRAVKIRAQFSPKEKDMLIMIRALGFFLNPVYRFWLDPAVVRDVMHEYVPESRTKTVQSLMAAGVREMGKPSRLAHLQYIVKTLASYKQMREIRNNLAHKSFPKDGANEEKKRFFHSAFDLAHRLLFQETQRLPSYMVSDKMFDKFLQANNVYVSNKSASDTPAIPTRSQKPESLEHIQHCVAFNAIMMLFLSDTKFDEESDEDRVLAKLIDHISAKALTEVLDRLRSDGLISRIKSNHDDQSGYKAKATYSLYYRHFFNHRYRNDLLRLTQNALENVQTRKELSDEDDAGVLLTLSSYLISNKLTLDLQVPDSVVDIFGDDSFLSKDTKQLRYLENTDLRLENIRVIPQAQKEKEDLPTLEELLTTMVVKVPLEAITNQPKLETVLGMFEEDELAVVREIYKEIYASNILGRNLKELESAIQYESKNMISRILDSLVQNHIVFECGVDTHRYVLMENAKCWMMTTREYGFFIRPWCTANGDVNPIIFRWMSEGVLFTIHSRPCIILTELETLYGFVLQPVHLHEILAILEKIRAIRIVTQYIAPITKESPFTNFRDRQETKYVMPVENGVERFARIFTQVEIPEHLYMNVRKKELNG</sequence>
<dbReference type="GO" id="GO:0003677">
    <property type="term" value="F:DNA binding"/>
    <property type="evidence" value="ECO:0007669"/>
    <property type="project" value="InterPro"/>
</dbReference>
<dbReference type="InterPro" id="IPR056467">
    <property type="entry name" value="eWH_GTF3C1"/>
</dbReference>
<organism evidence="2 3">
    <name type="scientific">Acrobeloides nanus</name>
    <dbReference type="NCBI Taxonomy" id="290746"/>
    <lineage>
        <taxon>Eukaryota</taxon>
        <taxon>Metazoa</taxon>
        <taxon>Ecdysozoa</taxon>
        <taxon>Nematoda</taxon>
        <taxon>Chromadorea</taxon>
        <taxon>Rhabditida</taxon>
        <taxon>Tylenchina</taxon>
        <taxon>Cephalobomorpha</taxon>
        <taxon>Cephaloboidea</taxon>
        <taxon>Cephalobidae</taxon>
        <taxon>Acrobeloides</taxon>
    </lineage>
</organism>
<reference evidence="3" key="1">
    <citation type="submission" date="2022-11" db="UniProtKB">
        <authorList>
            <consortium name="WormBaseParasite"/>
        </authorList>
    </citation>
    <scope>IDENTIFICATION</scope>
</reference>
<dbReference type="GO" id="GO:0000127">
    <property type="term" value="C:transcription factor TFIIIC complex"/>
    <property type="evidence" value="ECO:0007669"/>
    <property type="project" value="InterPro"/>
</dbReference>
<dbReference type="PANTHER" id="PTHR15180">
    <property type="entry name" value="GENERAL TRANSCRIPTION FACTOR 3C POLYPEPTIDE 1"/>
    <property type="match status" value="1"/>
</dbReference>
<dbReference type="PANTHER" id="PTHR15180:SF1">
    <property type="entry name" value="GENERAL TRANSCRIPTION FACTOR 3C POLYPEPTIDE 1"/>
    <property type="match status" value="1"/>
</dbReference>
<dbReference type="GO" id="GO:0042791">
    <property type="term" value="P:5S class rRNA transcription by RNA polymerase III"/>
    <property type="evidence" value="ECO:0007669"/>
    <property type="project" value="TreeGrafter"/>
</dbReference>
<dbReference type="InterPro" id="IPR044210">
    <property type="entry name" value="Tfc3-like"/>
</dbReference>
<dbReference type="Proteomes" id="UP000887540">
    <property type="component" value="Unplaced"/>
</dbReference>
<evidence type="ECO:0000259" key="1">
    <source>
        <dbReference type="Pfam" id="PF24101"/>
    </source>
</evidence>
<dbReference type="WBParaSite" id="ACRNAN_scaffold456.g25280.t1">
    <property type="protein sequence ID" value="ACRNAN_scaffold456.g25280.t1"/>
    <property type="gene ID" value="ACRNAN_scaffold456.g25280"/>
</dbReference>